<evidence type="ECO:0000259" key="9">
    <source>
        <dbReference type="Pfam" id="PF01769"/>
    </source>
</evidence>
<feature type="transmembrane region" description="Helical" evidence="8">
    <location>
        <begin position="180"/>
        <end position="202"/>
    </location>
</feature>
<dbReference type="InterPro" id="IPR036739">
    <property type="entry name" value="SLC41_membr_dom_sf"/>
</dbReference>
<dbReference type="SUPFAM" id="SSF161093">
    <property type="entry name" value="MgtE membrane domain-like"/>
    <property type="match status" value="1"/>
</dbReference>
<reference evidence="10 11" key="1">
    <citation type="journal article" date="2015" name="Nature">
        <title>rRNA introns, odd ribosomes, and small enigmatic genomes across a large radiation of phyla.</title>
        <authorList>
            <person name="Brown C.T."/>
            <person name="Hug L.A."/>
            <person name="Thomas B.C."/>
            <person name="Sharon I."/>
            <person name="Castelle C.J."/>
            <person name="Singh A."/>
            <person name="Wilkins M.J."/>
            <person name="Williams K.H."/>
            <person name="Banfield J.F."/>
        </authorList>
    </citation>
    <scope>NUCLEOTIDE SEQUENCE [LARGE SCALE GENOMIC DNA]</scope>
</reference>
<feature type="transmembrane region" description="Helical" evidence="8">
    <location>
        <begin position="44"/>
        <end position="64"/>
    </location>
</feature>
<keyword evidence="5" id="KW-0460">Magnesium</keyword>
<feature type="domain" description="SLC41A/MgtE integral membrane" evidence="9">
    <location>
        <begin position="78"/>
        <end position="198"/>
    </location>
</feature>
<dbReference type="GO" id="GO:0008324">
    <property type="term" value="F:monoatomic cation transmembrane transporter activity"/>
    <property type="evidence" value="ECO:0007669"/>
    <property type="project" value="InterPro"/>
</dbReference>
<keyword evidence="3" id="KW-0813">Transport</keyword>
<evidence type="ECO:0000313" key="11">
    <source>
        <dbReference type="Proteomes" id="UP000034889"/>
    </source>
</evidence>
<feature type="transmembrane region" description="Helical" evidence="8">
    <location>
        <begin position="144"/>
        <end position="168"/>
    </location>
</feature>
<name>A0A0G1MD89_9BACT</name>
<protein>
    <submittedName>
        <fullName evidence="10">CBS domain containing protein</fullName>
    </submittedName>
</protein>
<keyword evidence="4 8" id="KW-0812">Transmembrane</keyword>
<dbReference type="PANTHER" id="PTHR41394">
    <property type="entry name" value="MAGNESIUM TRANSPORTER MGTE"/>
    <property type="match status" value="1"/>
</dbReference>
<evidence type="ECO:0000256" key="1">
    <source>
        <dbReference type="ARBA" id="ARBA00004141"/>
    </source>
</evidence>
<evidence type="ECO:0000313" key="10">
    <source>
        <dbReference type="EMBL" id="KKT78867.1"/>
    </source>
</evidence>
<dbReference type="PANTHER" id="PTHR41394:SF5">
    <property type="entry name" value="SLC41A_MGTE INTEGRAL MEMBRANE DOMAIN-CONTAINING PROTEIN"/>
    <property type="match status" value="1"/>
</dbReference>
<feature type="transmembrane region" description="Helical" evidence="8">
    <location>
        <begin position="110"/>
        <end position="132"/>
    </location>
</feature>
<dbReference type="Pfam" id="PF01769">
    <property type="entry name" value="MgtE"/>
    <property type="match status" value="1"/>
</dbReference>
<dbReference type="AlphaFoldDB" id="A0A0G1MD89"/>
<keyword evidence="7 8" id="KW-0472">Membrane</keyword>
<evidence type="ECO:0000256" key="6">
    <source>
        <dbReference type="ARBA" id="ARBA00022989"/>
    </source>
</evidence>
<evidence type="ECO:0000256" key="5">
    <source>
        <dbReference type="ARBA" id="ARBA00022842"/>
    </source>
</evidence>
<dbReference type="GO" id="GO:0016020">
    <property type="term" value="C:membrane"/>
    <property type="evidence" value="ECO:0007669"/>
    <property type="project" value="UniProtKB-SubCell"/>
</dbReference>
<evidence type="ECO:0000256" key="4">
    <source>
        <dbReference type="ARBA" id="ARBA00022692"/>
    </source>
</evidence>
<accession>A0A0G1MD89</accession>
<comment type="caution">
    <text evidence="10">The sequence shown here is derived from an EMBL/GenBank/DDBJ whole genome shotgun (WGS) entry which is preliminary data.</text>
</comment>
<sequence length="203" mass="22323">MRVLLKFVIEEKQVHHHKALGHLAREPITDIVKFSATRLVKVRLPWLLVGLVGGMIATLIVRFFEGALLEKLALAFFIPVIVYMSDAVGTQTETLFIRALVIEKIDLGKYLIKEILVGFLLGSALGILLFGYSMFVFNDFEVSLIVGFSILIASTLSVVIATLVPLVLRRFGKDPAIGAGPFTTIAQDILALLIYFVVAAIII</sequence>
<comment type="subcellular location">
    <subcellularLocation>
        <location evidence="1">Membrane</location>
        <topology evidence="1">Multi-pass membrane protein</topology>
    </subcellularLocation>
</comment>
<evidence type="ECO:0000256" key="3">
    <source>
        <dbReference type="ARBA" id="ARBA00022448"/>
    </source>
</evidence>
<comment type="similarity">
    <text evidence="2">Belongs to the SLC41A transporter family.</text>
</comment>
<dbReference type="Proteomes" id="UP000034889">
    <property type="component" value="Unassembled WGS sequence"/>
</dbReference>
<gene>
    <name evidence="10" type="ORF">UW74_C0012G0008</name>
</gene>
<proteinExistence type="inferred from homology"/>
<evidence type="ECO:0000256" key="2">
    <source>
        <dbReference type="ARBA" id="ARBA00009749"/>
    </source>
</evidence>
<keyword evidence="6 8" id="KW-1133">Transmembrane helix</keyword>
<dbReference type="InterPro" id="IPR006667">
    <property type="entry name" value="SLC41_membr_dom"/>
</dbReference>
<dbReference type="PATRIC" id="fig|1618657.3.peg.154"/>
<evidence type="ECO:0000256" key="8">
    <source>
        <dbReference type="SAM" id="Phobius"/>
    </source>
</evidence>
<evidence type="ECO:0000256" key="7">
    <source>
        <dbReference type="ARBA" id="ARBA00023136"/>
    </source>
</evidence>
<dbReference type="EMBL" id="LCJM01000012">
    <property type="protein sequence ID" value="KKT78867.1"/>
    <property type="molecule type" value="Genomic_DNA"/>
</dbReference>
<dbReference type="Gene3D" id="1.10.357.20">
    <property type="entry name" value="SLC41 divalent cation transporters, integral membrane domain"/>
    <property type="match status" value="1"/>
</dbReference>
<organism evidence="10 11">
    <name type="scientific">Candidatus Giovannonibacteria bacterium GW2011_GWC2_44_8</name>
    <dbReference type="NCBI Taxonomy" id="1618657"/>
    <lineage>
        <taxon>Bacteria</taxon>
        <taxon>Candidatus Giovannoniibacteriota</taxon>
    </lineage>
</organism>